<evidence type="ECO:0000259" key="3">
    <source>
        <dbReference type="Pfam" id="PF16344"/>
    </source>
</evidence>
<proteinExistence type="predicted"/>
<dbReference type="InterPro" id="IPR012373">
    <property type="entry name" value="Ferrdict_sens_TM"/>
</dbReference>
<evidence type="ECO:0000313" key="4">
    <source>
        <dbReference type="EMBL" id="MCZ2687415.1"/>
    </source>
</evidence>
<feature type="domain" description="Protein FecR C-terminal" evidence="3">
    <location>
        <begin position="180"/>
        <end position="244"/>
    </location>
</feature>
<reference evidence="4" key="1">
    <citation type="submission" date="2022-12" db="EMBL/GenBank/DDBJ databases">
        <title>Development of a Multilocus Sequence Typing Scheme for Bacteroides fragilis Based on Whole Genome Sequencing Data and Clinical Application.</title>
        <authorList>
            <person name="Nielsen F.D."/>
            <person name="Justesen U.S."/>
        </authorList>
    </citation>
    <scope>NUCLEOTIDE SEQUENCE</scope>
    <source>
        <strain evidence="4">BF_AM_ODE_DK_2015_4</strain>
    </source>
</reference>
<sequence length="250" mass="29032">MLVFLCVITLVPLELWYIAASVALVLIVGGLWMYSNTGRTQIEKYIEFTAQESRMYLLPDSSKVWMQPGSSIRFAENFKECRDVWLKGNSLFEVRKNSGSKFRVYIDKAFIEVKGTCFLIKQNNPNANEITLFNGSIEFNIESTHDKIAMKPLQELVYNPVSARTQLRRIENIEWQNGRYNFTQFNLEHLTRIMNQMYGSHITISDKVNKNCAFTGSIRYDESLEDVIDKICFSLNLRSKEMNEGILIYN</sequence>
<dbReference type="Proteomes" id="UP001079672">
    <property type="component" value="Unassembled WGS sequence"/>
</dbReference>
<gene>
    <name evidence="4" type="ORF">O1433_07860</name>
</gene>
<accession>A0A9Q4JGN3</accession>
<protein>
    <submittedName>
        <fullName evidence="4">FecR family protein</fullName>
    </submittedName>
</protein>
<dbReference type="Pfam" id="PF16344">
    <property type="entry name" value="FecR_C"/>
    <property type="match status" value="1"/>
</dbReference>
<dbReference type="GO" id="GO:0016989">
    <property type="term" value="F:sigma factor antagonist activity"/>
    <property type="evidence" value="ECO:0007669"/>
    <property type="project" value="TreeGrafter"/>
</dbReference>
<dbReference type="InterPro" id="IPR032508">
    <property type="entry name" value="FecR_C"/>
</dbReference>
<dbReference type="InterPro" id="IPR006860">
    <property type="entry name" value="FecR"/>
</dbReference>
<dbReference type="Pfam" id="PF04773">
    <property type="entry name" value="FecR"/>
    <property type="match status" value="1"/>
</dbReference>
<keyword evidence="1" id="KW-0812">Transmembrane</keyword>
<evidence type="ECO:0000313" key="5">
    <source>
        <dbReference type="Proteomes" id="UP001079672"/>
    </source>
</evidence>
<dbReference type="EMBL" id="JAPTZU010000003">
    <property type="protein sequence ID" value="MCZ2687415.1"/>
    <property type="molecule type" value="Genomic_DNA"/>
</dbReference>
<dbReference type="Gene3D" id="3.55.50.30">
    <property type="match status" value="1"/>
</dbReference>
<evidence type="ECO:0000259" key="2">
    <source>
        <dbReference type="Pfam" id="PF04773"/>
    </source>
</evidence>
<dbReference type="PANTHER" id="PTHR30273">
    <property type="entry name" value="PERIPLASMIC SIGNAL SENSOR AND SIGMA FACTOR ACTIVATOR FECR-RELATED"/>
    <property type="match status" value="1"/>
</dbReference>
<dbReference type="PANTHER" id="PTHR30273:SF2">
    <property type="entry name" value="PROTEIN FECR"/>
    <property type="match status" value="1"/>
</dbReference>
<comment type="caution">
    <text evidence="4">The sequence shown here is derived from an EMBL/GenBank/DDBJ whole genome shotgun (WGS) entry which is preliminary data.</text>
</comment>
<keyword evidence="1" id="KW-0472">Membrane</keyword>
<evidence type="ECO:0000256" key="1">
    <source>
        <dbReference type="SAM" id="Phobius"/>
    </source>
</evidence>
<organism evidence="4 5">
    <name type="scientific">Bacteroides fragilis</name>
    <dbReference type="NCBI Taxonomy" id="817"/>
    <lineage>
        <taxon>Bacteria</taxon>
        <taxon>Pseudomonadati</taxon>
        <taxon>Bacteroidota</taxon>
        <taxon>Bacteroidia</taxon>
        <taxon>Bacteroidales</taxon>
        <taxon>Bacteroidaceae</taxon>
        <taxon>Bacteroides</taxon>
    </lineage>
</organism>
<keyword evidence="1" id="KW-1133">Transmembrane helix</keyword>
<name>A0A9Q4JGN3_BACFG</name>
<feature type="domain" description="FecR protein" evidence="2">
    <location>
        <begin position="49"/>
        <end position="138"/>
    </location>
</feature>
<dbReference type="Gene3D" id="2.60.120.1440">
    <property type="match status" value="1"/>
</dbReference>
<feature type="transmembrane region" description="Helical" evidence="1">
    <location>
        <begin position="15"/>
        <end position="34"/>
    </location>
</feature>
<dbReference type="AlphaFoldDB" id="A0A9Q4JGN3"/>